<comment type="caution">
    <text evidence="1">The sequence shown here is derived from an EMBL/GenBank/DDBJ whole genome shotgun (WGS) entry which is preliminary data.</text>
</comment>
<protein>
    <submittedName>
        <fullName evidence="1">Uncharacterized protein</fullName>
    </submittedName>
</protein>
<dbReference type="Proteomes" id="UP000178873">
    <property type="component" value="Unassembled WGS sequence"/>
</dbReference>
<dbReference type="EMBL" id="MHRF01000004">
    <property type="protein sequence ID" value="OHA18590.1"/>
    <property type="molecule type" value="Genomic_DNA"/>
</dbReference>
<evidence type="ECO:0000313" key="1">
    <source>
        <dbReference type="EMBL" id="OHA18590.1"/>
    </source>
</evidence>
<proteinExistence type="predicted"/>
<gene>
    <name evidence="1" type="ORF">A2664_03045</name>
</gene>
<accession>A0A1G2M3W4</accession>
<reference evidence="1 2" key="1">
    <citation type="journal article" date="2016" name="Nat. Commun.">
        <title>Thousands of microbial genomes shed light on interconnected biogeochemical processes in an aquifer system.</title>
        <authorList>
            <person name="Anantharaman K."/>
            <person name="Brown C.T."/>
            <person name="Hug L.A."/>
            <person name="Sharon I."/>
            <person name="Castelle C.J."/>
            <person name="Probst A.J."/>
            <person name="Thomas B.C."/>
            <person name="Singh A."/>
            <person name="Wilkins M.J."/>
            <person name="Karaoz U."/>
            <person name="Brodie E.L."/>
            <person name="Williams K.H."/>
            <person name="Hubbard S.S."/>
            <person name="Banfield J.F."/>
        </authorList>
    </citation>
    <scope>NUCLEOTIDE SEQUENCE [LARGE SCALE GENOMIC DNA]</scope>
</reference>
<organism evidence="1 2">
    <name type="scientific">Candidatus Taylorbacteria bacterium RIFCSPHIGHO2_01_FULL_46_22b</name>
    <dbReference type="NCBI Taxonomy" id="1802301"/>
    <lineage>
        <taxon>Bacteria</taxon>
        <taxon>Candidatus Tayloriibacteriota</taxon>
    </lineage>
</organism>
<name>A0A1G2M3W4_9BACT</name>
<sequence length="131" mass="15309">MNIFPDSVLIGDYAHLPRFTFNFAPLIHDLPLLAEQRKSVFLMITGHTVRGVSWKIKQSLQLCIHPDRIQGFTENNAEGRNSVYLTFQGYVTGSMRPWFHLYENWQGVVYPDRCGFMIRHQSGKRKPQLVW</sequence>
<evidence type="ECO:0000313" key="2">
    <source>
        <dbReference type="Proteomes" id="UP000178873"/>
    </source>
</evidence>
<dbReference type="AlphaFoldDB" id="A0A1G2M3W4"/>